<gene>
    <name evidence="1" type="ORF">LXD69_17630</name>
</gene>
<protein>
    <submittedName>
        <fullName evidence="1">Uncharacterized protein</fullName>
    </submittedName>
</protein>
<proteinExistence type="predicted"/>
<evidence type="ECO:0000313" key="1">
    <source>
        <dbReference type="EMBL" id="UOX33841.1"/>
    </source>
</evidence>
<reference evidence="1" key="1">
    <citation type="submission" date="2021-12" db="EMBL/GenBank/DDBJ databases">
        <authorList>
            <person name="Cha I.-T."/>
            <person name="Lee K.-E."/>
            <person name="Park S.-J."/>
        </authorList>
    </citation>
    <scope>NUCLEOTIDE SEQUENCE</scope>
    <source>
        <strain evidence="1">YSM-43</strain>
    </source>
</reference>
<dbReference type="EMBL" id="CP090145">
    <property type="protein sequence ID" value="UOX33841.1"/>
    <property type="molecule type" value="Genomic_DNA"/>
</dbReference>
<dbReference type="RefSeq" id="WP_246916391.1">
    <property type="nucleotide sequence ID" value="NZ_CP090145.1"/>
</dbReference>
<keyword evidence="2" id="KW-1185">Reference proteome</keyword>
<dbReference type="Proteomes" id="UP000830454">
    <property type="component" value="Chromosome"/>
</dbReference>
<sequence length="214" mass="24698">MEIAYIDQFKAQSPFSIIEIIFKEKRETKIALTFKNGTYVEGYVVDILKEEYQTFVCMKTEDNEVLFFNFQEISLLSIKQPKALAVELSKGTVSRPISNESGISVLELKRWIQKQQEILEIPIDFTLSKTDLQEGNVRLNCKDLITDFLQAVEIICKDALALEVWKTIEKIIITQAEEFKIIKQENNLEIYINTQKALPKNLVSLLVEKTESIL</sequence>
<organism evidence="1 2">
    <name type="scientific">Flavobacterium sediminilitoris</name>
    <dbReference type="NCBI Taxonomy" id="2024526"/>
    <lineage>
        <taxon>Bacteria</taxon>
        <taxon>Pseudomonadati</taxon>
        <taxon>Bacteroidota</taxon>
        <taxon>Flavobacteriia</taxon>
        <taxon>Flavobacteriales</taxon>
        <taxon>Flavobacteriaceae</taxon>
        <taxon>Flavobacterium</taxon>
    </lineage>
</organism>
<evidence type="ECO:0000313" key="2">
    <source>
        <dbReference type="Proteomes" id="UP000830454"/>
    </source>
</evidence>
<accession>A0ABY4HNK0</accession>
<name>A0ABY4HNK0_9FLAO</name>
<reference evidence="1" key="2">
    <citation type="submission" date="2022-04" db="EMBL/GenBank/DDBJ databases">
        <title>Complete Genome Sequence of Flavobacterium sediminilitoris YSM-43, Isolated from a Tidal Sediment.</title>
        <authorList>
            <person name="Lee P.A."/>
        </authorList>
    </citation>
    <scope>NUCLEOTIDE SEQUENCE</scope>
    <source>
        <strain evidence="1">YSM-43</strain>
    </source>
</reference>